<organism evidence="13 14">
    <name type="scientific">Blomia tropicalis</name>
    <name type="common">Mite</name>
    <dbReference type="NCBI Taxonomy" id="40697"/>
    <lineage>
        <taxon>Eukaryota</taxon>
        <taxon>Metazoa</taxon>
        <taxon>Ecdysozoa</taxon>
        <taxon>Arthropoda</taxon>
        <taxon>Chelicerata</taxon>
        <taxon>Arachnida</taxon>
        <taxon>Acari</taxon>
        <taxon>Acariformes</taxon>
        <taxon>Sarcoptiformes</taxon>
        <taxon>Astigmata</taxon>
        <taxon>Glycyphagoidea</taxon>
        <taxon>Echimyopodidae</taxon>
        <taxon>Blomia</taxon>
    </lineage>
</organism>
<dbReference type="PANTHER" id="PTHR20900">
    <property type="entry name" value="NADH:UBIQUINONE OXIDOREDUCTASE B18-LIKE SUBUNIT"/>
    <property type="match status" value="1"/>
</dbReference>
<proteinExistence type="inferred from homology"/>
<sequence length="148" mass="17693">MGNLPFGLTRDHMSIEKYTFPFLRDVNYPSDRTESPFDPHEGFTHGLMIATEAEMDSAKMKSPEHIITEIGKKTMFKTVLKGDYCAHKYIDMKACLKNNRPFYWRCKHERHAYHECLFDDSVLRMKEWEREKRLRERQKRQQSMEIGA</sequence>
<evidence type="ECO:0000313" key="14">
    <source>
        <dbReference type="Proteomes" id="UP001142055"/>
    </source>
</evidence>
<dbReference type="PANTHER" id="PTHR20900:SF0">
    <property type="entry name" value="NADH DEHYDROGENASE [UBIQUINONE] 1 BETA SUBCOMPLEX SUBUNIT 7"/>
    <property type="match status" value="1"/>
</dbReference>
<reference evidence="13" key="1">
    <citation type="submission" date="2022-12" db="EMBL/GenBank/DDBJ databases">
        <title>Genome assemblies of Blomia tropicalis.</title>
        <authorList>
            <person name="Cui Y."/>
        </authorList>
    </citation>
    <scope>NUCLEOTIDE SEQUENCE</scope>
    <source>
        <tissue evidence="13">Adult mites</tissue>
    </source>
</reference>
<keyword evidence="10" id="KW-0496">Mitochondrion</keyword>
<keyword evidence="14" id="KW-1185">Reference proteome</keyword>
<keyword evidence="12" id="KW-1015">Disulfide bond</keyword>
<dbReference type="Pfam" id="PF05676">
    <property type="entry name" value="NDUF_B7"/>
    <property type="match status" value="1"/>
</dbReference>
<evidence type="ECO:0000256" key="8">
    <source>
        <dbReference type="ARBA" id="ARBA00022792"/>
    </source>
</evidence>
<dbReference type="Proteomes" id="UP001142055">
    <property type="component" value="Chromosome 1"/>
</dbReference>
<evidence type="ECO:0000256" key="4">
    <source>
        <dbReference type="ARBA" id="ARBA00008006"/>
    </source>
</evidence>
<comment type="similarity">
    <text evidence="4">Belongs to the complex I NDUFB7 subunit family.</text>
</comment>
<keyword evidence="7" id="KW-0679">Respiratory chain</keyword>
<evidence type="ECO:0000256" key="5">
    <source>
        <dbReference type="ARBA" id="ARBA00018677"/>
    </source>
</evidence>
<keyword evidence="6" id="KW-0813">Transport</keyword>
<evidence type="ECO:0000256" key="2">
    <source>
        <dbReference type="ARBA" id="ARBA00004569"/>
    </source>
</evidence>
<dbReference type="AlphaFoldDB" id="A0A9Q0MIP3"/>
<evidence type="ECO:0000313" key="13">
    <source>
        <dbReference type="EMBL" id="KAJ6224405.1"/>
    </source>
</evidence>
<keyword evidence="9" id="KW-0249">Electron transport</keyword>
<gene>
    <name evidence="13" type="ORF">RDWZM_002950</name>
</gene>
<name>A0A9Q0MIP3_BLOTA</name>
<evidence type="ECO:0000256" key="12">
    <source>
        <dbReference type="ARBA" id="ARBA00023157"/>
    </source>
</evidence>
<comment type="subcellular location">
    <subcellularLocation>
        <location evidence="3">Mitochondrion inner membrane</location>
        <topology evidence="3">Peripheral membrane protein</topology>
    </subcellularLocation>
    <subcellularLocation>
        <location evidence="2">Mitochondrion intermembrane space</location>
    </subcellularLocation>
</comment>
<evidence type="ECO:0000256" key="11">
    <source>
        <dbReference type="ARBA" id="ARBA00023136"/>
    </source>
</evidence>
<dbReference type="GO" id="GO:0005743">
    <property type="term" value="C:mitochondrial inner membrane"/>
    <property type="evidence" value="ECO:0007669"/>
    <property type="project" value="UniProtKB-SubCell"/>
</dbReference>
<dbReference type="GO" id="GO:0005758">
    <property type="term" value="C:mitochondrial intermembrane space"/>
    <property type="evidence" value="ECO:0007669"/>
    <property type="project" value="UniProtKB-SubCell"/>
</dbReference>
<evidence type="ECO:0000256" key="6">
    <source>
        <dbReference type="ARBA" id="ARBA00022448"/>
    </source>
</evidence>
<keyword evidence="11" id="KW-0472">Membrane</keyword>
<protein>
    <recommendedName>
        <fullName evidence="5">NADH dehydrogenase [ubiquinone] 1 beta subcomplex subunit 7</fullName>
    </recommendedName>
</protein>
<evidence type="ECO:0000256" key="9">
    <source>
        <dbReference type="ARBA" id="ARBA00022982"/>
    </source>
</evidence>
<comment type="function">
    <text evidence="1">Accessory subunit of the mitochondrial membrane respiratory chain NADH dehydrogenase (Complex I), that is believed not to be involved in catalysis. Complex I functions in the transfer of electrons from NADH to the respiratory chain. The immediate electron acceptor for the enzyme is believed to be ubiquinone.</text>
</comment>
<evidence type="ECO:0000256" key="7">
    <source>
        <dbReference type="ARBA" id="ARBA00022660"/>
    </source>
</evidence>
<keyword evidence="8" id="KW-0999">Mitochondrion inner membrane</keyword>
<dbReference type="InterPro" id="IPR008698">
    <property type="entry name" value="NDUB7"/>
</dbReference>
<comment type="caution">
    <text evidence="13">The sequence shown here is derived from an EMBL/GenBank/DDBJ whole genome shotgun (WGS) entry which is preliminary data.</text>
</comment>
<evidence type="ECO:0000256" key="10">
    <source>
        <dbReference type="ARBA" id="ARBA00023128"/>
    </source>
</evidence>
<evidence type="ECO:0000256" key="3">
    <source>
        <dbReference type="ARBA" id="ARBA00004637"/>
    </source>
</evidence>
<dbReference type="EMBL" id="JAPWDV010000001">
    <property type="protein sequence ID" value="KAJ6224405.1"/>
    <property type="molecule type" value="Genomic_DNA"/>
</dbReference>
<accession>A0A9Q0MIP3</accession>
<evidence type="ECO:0000256" key="1">
    <source>
        <dbReference type="ARBA" id="ARBA00003195"/>
    </source>
</evidence>